<proteinExistence type="predicted"/>
<dbReference type="Gene3D" id="3.90.550.10">
    <property type="entry name" value="Spore Coat Polysaccharide Biosynthesis Protein SpsA, Chain A"/>
    <property type="match status" value="2"/>
</dbReference>
<dbReference type="GO" id="GO:0016020">
    <property type="term" value="C:membrane"/>
    <property type="evidence" value="ECO:0007669"/>
    <property type="project" value="InterPro"/>
</dbReference>
<feature type="binding site" evidence="8">
    <location>
        <position position="111"/>
    </location>
    <ligand>
        <name>UDP-alpha-D-glucose</name>
        <dbReference type="ChEBI" id="CHEBI:58885"/>
    </ligand>
</feature>
<feature type="transmembrane region" description="Helical" evidence="10">
    <location>
        <begin position="12"/>
        <end position="34"/>
    </location>
</feature>
<feature type="transmembrane region" description="Helical" evidence="10">
    <location>
        <begin position="649"/>
        <end position="673"/>
    </location>
</feature>
<keyword evidence="3" id="KW-0808">Transferase</keyword>
<keyword evidence="6 10" id="KW-0472">Membrane</keyword>
<organism evidence="11">
    <name type="scientific">Sesamum radiatum</name>
    <name type="common">Black benniseed</name>
    <dbReference type="NCBI Taxonomy" id="300843"/>
    <lineage>
        <taxon>Eukaryota</taxon>
        <taxon>Viridiplantae</taxon>
        <taxon>Streptophyta</taxon>
        <taxon>Embryophyta</taxon>
        <taxon>Tracheophyta</taxon>
        <taxon>Spermatophyta</taxon>
        <taxon>Magnoliopsida</taxon>
        <taxon>eudicotyledons</taxon>
        <taxon>Gunneridae</taxon>
        <taxon>Pentapetalae</taxon>
        <taxon>asterids</taxon>
        <taxon>lamiids</taxon>
        <taxon>Lamiales</taxon>
        <taxon>Pedaliaceae</taxon>
        <taxon>Sesamum</taxon>
    </lineage>
</organism>
<evidence type="ECO:0000256" key="8">
    <source>
        <dbReference type="PIRSR" id="PIRSR605150-2"/>
    </source>
</evidence>
<evidence type="ECO:0000256" key="10">
    <source>
        <dbReference type="SAM" id="Phobius"/>
    </source>
</evidence>
<feature type="transmembrane region" description="Helical" evidence="10">
    <location>
        <begin position="589"/>
        <end position="613"/>
    </location>
</feature>
<dbReference type="GO" id="GO:0012505">
    <property type="term" value="C:endomembrane system"/>
    <property type="evidence" value="ECO:0007669"/>
    <property type="project" value="UniProtKB-SubCell"/>
</dbReference>
<name>A0AAW2S8W1_SESRA</name>
<keyword evidence="4 10" id="KW-0812">Transmembrane</keyword>
<dbReference type="AlphaFoldDB" id="A0AAW2S8W1"/>
<keyword evidence="2" id="KW-0328">Glycosyltransferase</keyword>
<sequence>MDGPSLPLNVRRLLTTSLVVNRLHMFVNGIAILALFHYRVTTLVRVFKTRETPLLPYLIVIVSEIVLTFLWVLHQAYKWRPVKLEVYPERLPGDEKLPPVDVFVCTADPSKEPSLGVMNTVLSAMALDYPPDKLAVYLQDDGGSYVTLNAVREAWKFARFWVPFRRKYELKFPCPEAYFSAEESAHERFIGSSEFAAEKKIIEKRYAEFQEALGKNSVNASDSVSRDHPPVIEVMTDENGDSNLTEMPLLVYVAREKRPGHPHHFKGGALNVLLRVSAVISNAPYFMVLDCDMYCNDPSSVRQTMCFYLDPKVSPQIAWVQFPQKFRNLSKHDIYGGSLHHLYRIRQGLDGLRGPQIYGCNFVMKREAIYGTEKIQKEIDLNQLKKSFGSSNEFIKSIFKSYKPLLPEDRKPSAALQKELQLLASCTYDNGTQWGEEASGLQILFCCGGLYYKSYFTLMCYAYIILESLYTVPFYGLAIIPPICLLYGIPLYPKVSDPYFIAFAFVFLSTRLKHVQEVVSFGDSLWTLLYELRVWMMKSGASYFFALMNAFLHKLGLHEANFSLTSKVVDDEQTRRYEQGIYDFQVSPLLLTPLCSLYILNLATLILGIPRIFHTGDQFFAQAFLSFFGVIVNYHLLEGMFLRKDNGRIAPSVTLLSVAISAIILCCGSLLLIY</sequence>
<dbReference type="InterPro" id="IPR029044">
    <property type="entry name" value="Nucleotide-diphossugar_trans"/>
</dbReference>
<evidence type="ECO:0000256" key="9">
    <source>
        <dbReference type="PIRSR" id="PIRSR605150-3"/>
    </source>
</evidence>
<evidence type="ECO:0000313" key="11">
    <source>
        <dbReference type="EMBL" id="KAL0388462.1"/>
    </source>
</evidence>
<evidence type="ECO:0000256" key="6">
    <source>
        <dbReference type="ARBA" id="ARBA00023136"/>
    </source>
</evidence>
<dbReference type="GO" id="GO:0071555">
    <property type="term" value="P:cell wall organization"/>
    <property type="evidence" value="ECO:0007669"/>
    <property type="project" value="UniProtKB-KW"/>
</dbReference>
<reference evidence="11" key="1">
    <citation type="submission" date="2020-06" db="EMBL/GenBank/DDBJ databases">
        <authorList>
            <person name="Li T."/>
            <person name="Hu X."/>
            <person name="Zhang T."/>
            <person name="Song X."/>
            <person name="Zhang H."/>
            <person name="Dai N."/>
            <person name="Sheng W."/>
            <person name="Hou X."/>
            <person name="Wei L."/>
        </authorList>
    </citation>
    <scope>NUCLEOTIDE SEQUENCE</scope>
    <source>
        <strain evidence="11">G02</strain>
        <tissue evidence="11">Leaf</tissue>
    </source>
</reference>
<dbReference type="GO" id="GO:0030244">
    <property type="term" value="P:cellulose biosynthetic process"/>
    <property type="evidence" value="ECO:0007669"/>
    <property type="project" value="InterPro"/>
</dbReference>
<dbReference type="SUPFAM" id="SSF53448">
    <property type="entry name" value="Nucleotide-diphospho-sugar transferases"/>
    <property type="match status" value="1"/>
</dbReference>
<evidence type="ECO:0000256" key="4">
    <source>
        <dbReference type="ARBA" id="ARBA00022692"/>
    </source>
</evidence>
<comment type="caution">
    <text evidence="11">The sequence shown here is derived from an EMBL/GenBank/DDBJ whole genome shotgun (WGS) entry which is preliminary data.</text>
</comment>
<evidence type="ECO:0000256" key="1">
    <source>
        <dbReference type="ARBA" id="ARBA00004127"/>
    </source>
</evidence>
<feature type="transmembrane region" description="Helical" evidence="10">
    <location>
        <begin position="619"/>
        <end position="637"/>
    </location>
</feature>
<feature type="binding site" evidence="9">
    <location>
        <position position="266"/>
    </location>
    <ligand>
        <name>Mn(2+)</name>
        <dbReference type="ChEBI" id="CHEBI:29035"/>
    </ligand>
</feature>
<reference evidence="11" key="2">
    <citation type="journal article" date="2024" name="Plant">
        <title>Genomic evolution and insights into agronomic trait innovations of Sesamum species.</title>
        <authorList>
            <person name="Miao H."/>
            <person name="Wang L."/>
            <person name="Qu L."/>
            <person name="Liu H."/>
            <person name="Sun Y."/>
            <person name="Le M."/>
            <person name="Wang Q."/>
            <person name="Wei S."/>
            <person name="Zheng Y."/>
            <person name="Lin W."/>
            <person name="Duan Y."/>
            <person name="Cao H."/>
            <person name="Xiong S."/>
            <person name="Wang X."/>
            <person name="Wei L."/>
            <person name="Li C."/>
            <person name="Ma Q."/>
            <person name="Ju M."/>
            <person name="Zhao R."/>
            <person name="Li G."/>
            <person name="Mu C."/>
            <person name="Tian Q."/>
            <person name="Mei H."/>
            <person name="Zhang T."/>
            <person name="Gao T."/>
            <person name="Zhang H."/>
        </authorList>
    </citation>
    <scope>NUCLEOTIDE SEQUENCE</scope>
    <source>
        <strain evidence="11">G02</strain>
    </source>
</reference>
<feature type="transmembrane region" description="Helical" evidence="10">
    <location>
        <begin position="54"/>
        <end position="73"/>
    </location>
</feature>
<feature type="binding site" evidence="8">
    <location>
        <position position="112"/>
    </location>
    <ligand>
        <name>UDP-alpha-D-glucose</name>
        <dbReference type="ChEBI" id="CHEBI:58885"/>
    </ligand>
</feature>
<dbReference type="FunFam" id="3.90.550.10:FF:000194">
    <property type="entry name" value="Cellulose synthase-like protein G2 isoform A"/>
    <property type="match status" value="1"/>
</dbReference>
<dbReference type="EMBL" id="JACGWJ010000011">
    <property type="protein sequence ID" value="KAL0388462.1"/>
    <property type="molecule type" value="Genomic_DNA"/>
</dbReference>
<feature type="binding site" evidence="8">
    <location>
        <position position="141"/>
    </location>
    <ligand>
        <name>UDP-alpha-D-glucose</name>
        <dbReference type="ChEBI" id="CHEBI:58885"/>
    </ligand>
</feature>
<keyword evidence="5 10" id="KW-1133">Transmembrane helix</keyword>
<feature type="binding site" evidence="9">
    <location>
        <position position="290"/>
    </location>
    <ligand>
        <name>Mn(2+)</name>
        <dbReference type="ChEBI" id="CHEBI:29035"/>
    </ligand>
</feature>
<gene>
    <name evidence="11" type="ORF">Sradi_2728000</name>
</gene>
<evidence type="ECO:0000256" key="2">
    <source>
        <dbReference type="ARBA" id="ARBA00022676"/>
    </source>
</evidence>
<accession>A0AAW2S8W1</accession>
<dbReference type="InterPro" id="IPR005150">
    <property type="entry name" value="Cellulose_synth"/>
</dbReference>
<feature type="transmembrane region" description="Helical" evidence="10">
    <location>
        <begin position="443"/>
        <end position="466"/>
    </location>
</feature>
<evidence type="ECO:0000256" key="5">
    <source>
        <dbReference type="ARBA" id="ARBA00022989"/>
    </source>
</evidence>
<evidence type="ECO:0000256" key="7">
    <source>
        <dbReference type="ARBA" id="ARBA00023316"/>
    </source>
</evidence>
<evidence type="ECO:0000256" key="3">
    <source>
        <dbReference type="ARBA" id="ARBA00022679"/>
    </source>
</evidence>
<protein>
    <submittedName>
        <fullName evidence="11">Cellulose synthase-like protein G2</fullName>
    </submittedName>
</protein>
<comment type="subcellular location">
    <subcellularLocation>
        <location evidence="1">Endomembrane system</location>
        <topology evidence="1">Multi-pass membrane protein</topology>
    </subcellularLocation>
</comment>
<dbReference type="Pfam" id="PF03552">
    <property type="entry name" value="Cellulose_synt"/>
    <property type="match status" value="2"/>
</dbReference>
<dbReference type="GO" id="GO:0016760">
    <property type="term" value="F:cellulose synthase (UDP-forming) activity"/>
    <property type="evidence" value="ECO:0007669"/>
    <property type="project" value="InterPro"/>
</dbReference>
<feature type="transmembrane region" description="Helical" evidence="10">
    <location>
        <begin position="472"/>
        <end position="492"/>
    </location>
</feature>
<dbReference type="PANTHER" id="PTHR13301">
    <property type="entry name" value="X-BOX TRANSCRIPTION FACTOR-RELATED"/>
    <property type="match status" value="1"/>
</dbReference>
<keyword evidence="7" id="KW-0961">Cell wall biogenesis/degradation</keyword>